<feature type="non-terminal residue" evidence="2">
    <location>
        <position position="181"/>
    </location>
</feature>
<accession>A0AAW0VSJ7</accession>
<keyword evidence="3" id="KW-1185">Reference proteome</keyword>
<gene>
    <name evidence="2" type="ORF">OTU49_013937</name>
</gene>
<evidence type="ECO:0000313" key="2">
    <source>
        <dbReference type="EMBL" id="KAK8719585.1"/>
    </source>
</evidence>
<protein>
    <submittedName>
        <fullName evidence="2">Uncharacterized protein</fullName>
    </submittedName>
</protein>
<comment type="caution">
    <text evidence="2">The sequence shown here is derived from an EMBL/GenBank/DDBJ whole genome shotgun (WGS) entry which is preliminary data.</text>
</comment>
<organism evidence="2 3">
    <name type="scientific">Cherax quadricarinatus</name>
    <name type="common">Australian red claw crayfish</name>
    <dbReference type="NCBI Taxonomy" id="27406"/>
    <lineage>
        <taxon>Eukaryota</taxon>
        <taxon>Metazoa</taxon>
        <taxon>Ecdysozoa</taxon>
        <taxon>Arthropoda</taxon>
        <taxon>Crustacea</taxon>
        <taxon>Multicrustacea</taxon>
        <taxon>Malacostraca</taxon>
        <taxon>Eumalacostraca</taxon>
        <taxon>Eucarida</taxon>
        <taxon>Decapoda</taxon>
        <taxon>Pleocyemata</taxon>
        <taxon>Astacidea</taxon>
        <taxon>Parastacoidea</taxon>
        <taxon>Parastacidae</taxon>
        <taxon>Cherax</taxon>
    </lineage>
</organism>
<reference evidence="2 3" key="1">
    <citation type="journal article" date="2024" name="BMC Genomics">
        <title>Genome assembly of redclaw crayfish (Cherax quadricarinatus) provides insights into its immune adaptation and hypoxia tolerance.</title>
        <authorList>
            <person name="Liu Z."/>
            <person name="Zheng J."/>
            <person name="Li H."/>
            <person name="Fang K."/>
            <person name="Wang S."/>
            <person name="He J."/>
            <person name="Zhou D."/>
            <person name="Weng S."/>
            <person name="Chi M."/>
            <person name="Gu Z."/>
            <person name="He J."/>
            <person name="Li F."/>
            <person name="Wang M."/>
        </authorList>
    </citation>
    <scope>NUCLEOTIDE SEQUENCE [LARGE SCALE GENOMIC DNA]</scope>
    <source>
        <strain evidence="2">ZL_2023a</strain>
    </source>
</reference>
<keyword evidence="1" id="KW-0472">Membrane</keyword>
<keyword evidence="1" id="KW-0812">Transmembrane</keyword>
<keyword evidence="1" id="KW-1133">Transmembrane helix</keyword>
<dbReference type="EMBL" id="JARKIK010001788">
    <property type="protein sequence ID" value="KAK8719585.1"/>
    <property type="molecule type" value="Genomic_DNA"/>
</dbReference>
<sequence>MSSSISVFKVEEVRGDALIKVHNTRITHLESLYIKEYATLLLLDSVIDKVPAGPLVLSSSGNILDKVKFPTSRDLPKASLVLEPGADVTLQDVSGTVLVSCSVCSTPPTTLPQAPLHQHLFISTSPTTVTHQKEECYCSYILLSLVVILSIIMITLISYIIVLKKNFNKVSQTRLSDDNKN</sequence>
<evidence type="ECO:0000313" key="3">
    <source>
        <dbReference type="Proteomes" id="UP001445076"/>
    </source>
</evidence>
<evidence type="ECO:0000256" key="1">
    <source>
        <dbReference type="SAM" id="Phobius"/>
    </source>
</evidence>
<dbReference type="AlphaFoldDB" id="A0AAW0VSJ7"/>
<feature type="transmembrane region" description="Helical" evidence="1">
    <location>
        <begin position="140"/>
        <end position="162"/>
    </location>
</feature>
<name>A0AAW0VSJ7_CHEQU</name>
<dbReference type="Proteomes" id="UP001445076">
    <property type="component" value="Unassembled WGS sequence"/>
</dbReference>
<proteinExistence type="predicted"/>